<dbReference type="Pfam" id="PF01419">
    <property type="entry name" value="Jacalin"/>
    <property type="match status" value="1"/>
</dbReference>
<dbReference type="PROSITE" id="PS51752">
    <property type="entry name" value="JACALIN_LECTIN"/>
    <property type="match status" value="1"/>
</dbReference>
<dbReference type="GO" id="GO:0042981">
    <property type="term" value="P:regulation of apoptotic process"/>
    <property type="evidence" value="ECO:0007669"/>
    <property type="project" value="InterPro"/>
</dbReference>
<evidence type="ECO:0000313" key="7">
    <source>
        <dbReference type="Proteomes" id="UP000663828"/>
    </source>
</evidence>
<feature type="domain" description="DED" evidence="3">
    <location>
        <begin position="7"/>
        <end position="87"/>
    </location>
</feature>
<evidence type="ECO:0000259" key="3">
    <source>
        <dbReference type="PROSITE" id="PS50168"/>
    </source>
</evidence>
<keyword evidence="2" id="KW-0812">Transmembrane</keyword>
<dbReference type="AlphaFoldDB" id="A0A815INZ8"/>
<dbReference type="Gene3D" id="2.100.10.30">
    <property type="entry name" value="Jacalin-like lectin domain"/>
    <property type="match status" value="1"/>
</dbReference>
<dbReference type="InterPro" id="IPR011029">
    <property type="entry name" value="DEATH-like_dom_sf"/>
</dbReference>
<feature type="region of interest" description="Disordered" evidence="1">
    <location>
        <begin position="129"/>
        <end position="154"/>
    </location>
</feature>
<evidence type="ECO:0000313" key="6">
    <source>
        <dbReference type="EMBL" id="CAF1371133.1"/>
    </source>
</evidence>
<dbReference type="Proteomes" id="UP000663828">
    <property type="component" value="Unassembled WGS sequence"/>
</dbReference>
<dbReference type="SUPFAM" id="SSF47986">
    <property type="entry name" value="DEATH domain"/>
    <property type="match status" value="1"/>
</dbReference>
<sequence>MMDQQFDFRALLVKLQDCLSDNDRRRLHFIVGDTIPRQLRDDPSLGGTLNLLETLFDQAKISEQDFNYLIQIFREIHCYEGVRRLQEYQLAKNDGRTVRTESTVSDVLYDNDTDRVVLNRTSIVNILGDNNDQAQNATPSPDDKENNKHTGTAPISITSIKSHGKIVNFNTTIIKQTLKSRLTICQLVLLLLNIISILIFIAVVITLRNRSCAGDTIHHKEVLIIQQGSLYGDILGGDGFDDAANNSLTLNENLVSVKASWWYDTLTTVTFIYSNNASSQHGTGDPIRVPLFSGEVKLSAKERFIGVTLYKGLRDIVNPFKPNGTLIIVGIQFMTSTNRMSDVFGSENGTKYSEAFPNYQLAYVKGRSYGFIDGLQFIWSKPQSYNRTTPISKMLF</sequence>
<dbReference type="EMBL" id="CAJNOJ010000002">
    <property type="protein sequence ID" value="CAF0730579.1"/>
    <property type="molecule type" value="Genomic_DNA"/>
</dbReference>
<gene>
    <name evidence="5" type="ORF">EDS130_LOCUS1077</name>
    <name evidence="6" type="ORF">XAT740_LOCUS32546</name>
</gene>
<keyword evidence="2" id="KW-0472">Membrane</keyword>
<dbReference type="Gene3D" id="1.10.533.10">
    <property type="entry name" value="Death Domain, Fas"/>
    <property type="match status" value="1"/>
</dbReference>
<evidence type="ECO:0000256" key="2">
    <source>
        <dbReference type="SAM" id="Phobius"/>
    </source>
</evidence>
<keyword evidence="2" id="KW-1133">Transmembrane helix</keyword>
<proteinExistence type="predicted"/>
<dbReference type="PROSITE" id="PS50168">
    <property type="entry name" value="DED"/>
    <property type="match status" value="1"/>
</dbReference>
<dbReference type="EMBL" id="CAJNOR010003044">
    <property type="protein sequence ID" value="CAF1371133.1"/>
    <property type="molecule type" value="Genomic_DNA"/>
</dbReference>
<evidence type="ECO:0000313" key="5">
    <source>
        <dbReference type="EMBL" id="CAF0730579.1"/>
    </source>
</evidence>
<keyword evidence="7" id="KW-1185">Reference proteome</keyword>
<evidence type="ECO:0000259" key="4">
    <source>
        <dbReference type="PROSITE" id="PS51752"/>
    </source>
</evidence>
<protein>
    <submittedName>
        <fullName evidence="6">Uncharacterized protein</fullName>
    </submittedName>
</protein>
<evidence type="ECO:0000256" key="1">
    <source>
        <dbReference type="SAM" id="MobiDB-lite"/>
    </source>
</evidence>
<feature type="domain" description="Jacalin-type lectin" evidence="4">
    <location>
        <begin position="225"/>
        <end position="381"/>
    </location>
</feature>
<feature type="compositionally biased region" description="Polar residues" evidence="1">
    <location>
        <begin position="129"/>
        <end position="139"/>
    </location>
</feature>
<dbReference type="InterPro" id="IPR001875">
    <property type="entry name" value="DED_dom"/>
</dbReference>
<dbReference type="SUPFAM" id="SSF51101">
    <property type="entry name" value="Mannose-binding lectins"/>
    <property type="match status" value="1"/>
</dbReference>
<reference evidence="6" key="1">
    <citation type="submission" date="2021-02" db="EMBL/GenBank/DDBJ databases">
        <authorList>
            <person name="Nowell W R."/>
        </authorList>
    </citation>
    <scope>NUCLEOTIDE SEQUENCE</scope>
</reference>
<dbReference type="OrthoDB" id="10416058at2759"/>
<dbReference type="InterPro" id="IPR036404">
    <property type="entry name" value="Jacalin-like_lectin_dom_sf"/>
</dbReference>
<dbReference type="InterPro" id="IPR001229">
    <property type="entry name" value="Jacalin-like_lectin_dom"/>
</dbReference>
<name>A0A815INZ8_ADIRI</name>
<organism evidence="6 7">
    <name type="scientific">Adineta ricciae</name>
    <name type="common">Rotifer</name>
    <dbReference type="NCBI Taxonomy" id="249248"/>
    <lineage>
        <taxon>Eukaryota</taxon>
        <taxon>Metazoa</taxon>
        <taxon>Spiralia</taxon>
        <taxon>Gnathifera</taxon>
        <taxon>Rotifera</taxon>
        <taxon>Eurotatoria</taxon>
        <taxon>Bdelloidea</taxon>
        <taxon>Adinetida</taxon>
        <taxon>Adinetidae</taxon>
        <taxon>Adineta</taxon>
    </lineage>
</organism>
<feature type="transmembrane region" description="Helical" evidence="2">
    <location>
        <begin position="184"/>
        <end position="207"/>
    </location>
</feature>
<dbReference type="Proteomes" id="UP000663852">
    <property type="component" value="Unassembled WGS sequence"/>
</dbReference>
<comment type="caution">
    <text evidence="6">The sequence shown here is derived from an EMBL/GenBank/DDBJ whole genome shotgun (WGS) entry which is preliminary data.</text>
</comment>
<accession>A0A815INZ8</accession>